<dbReference type="RefSeq" id="WP_188815137.1">
    <property type="nucleotide sequence ID" value="NZ_BMHT01000006.1"/>
</dbReference>
<keyword evidence="4" id="KW-1185">Reference proteome</keyword>
<evidence type="ECO:0000256" key="2">
    <source>
        <dbReference type="SAM" id="Phobius"/>
    </source>
</evidence>
<keyword evidence="2" id="KW-1133">Transmembrane helix</keyword>
<gene>
    <name evidence="3" type="ORF">GCM10011383_33020</name>
</gene>
<keyword evidence="1" id="KW-0175">Coiled coil</keyword>
<sequence length="109" mass="12713">MKRFISNVKNSLKWAFFPSTIIAMLSASTPNGAEITIYTLYTFLFLIALFSIAFLGFHAIADSGSTIKENKNEYEEAKNEYKALQENIEEDFFNKLIKIKFKHIDQYYY</sequence>
<name>A0ABQ1UJZ6_9BACT</name>
<comment type="caution">
    <text evidence="3">The sequence shown here is derived from an EMBL/GenBank/DDBJ whole genome shotgun (WGS) entry which is preliminary data.</text>
</comment>
<feature type="transmembrane region" description="Helical" evidence="2">
    <location>
        <begin position="35"/>
        <end position="61"/>
    </location>
</feature>
<evidence type="ECO:0000313" key="4">
    <source>
        <dbReference type="Proteomes" id="UP000632273"/>
    </source>
</evidence>
<dbReference type="EMBL" id="BMHT01000006">
    <property type="protein sequence ID" value="GGF18913.1"/>
    <property type="molecule type" value="Genomic_DNA"/>
</dbReference>
<reference evidence="4" key="1">
    <citation type="journal article" date="2019" name="Int. J. Syst. Evol. Microbiol.">
        <title>The Global Catalogue of Microorganisms (GCM) 10K type strain sequencing project: providing services to taxonomists for standard genome sequencing and annotation.</title>
        <authorList>
            <consortium name="The Broad Institute Genomics Platform"/>
            <consortium name="The Broad Institute Genome Sequencing Center for Infectious Disease"/>
            <person name="Wu L."/>
            <person name="Ma J."/>
        </authorList>
    </citation>
    <scope>NUCLEOTIDE SEQUENCE [LARGE SCALE GENOMIC DNA]</scope>
    <source>
        <strain evidence="4">CGMCC 1.15197</strain>
    </source>
</reference>
<organism evidence="3 4">
    <name type="scientific">Hymenobacter cavernae</name>
    <dbReference type="NCBI Taxonomy" id="2044852"/>
    <lineage>
        <taxon>Bacteria</taxon>
        <taxon>Pseudomonadati</taxon>
        <taxon>Bacteroidota</taxon>
        <taxon>Cytophagia</taxon>
        <taxon>Cytophagales</taxon>
        <taxon>Hymenobacteraceae</taxon>
        <taxon>Hymenobacter</taxon>
    </lineage>
</organism>
<evidence type="ECO:0000256" key="1">
    <source>
        <dbReference type="SAM" id="Coils"/>
    </source>
</evidence>
<feature type="coiled-coil region" evidence="1">
    <location>
        <begin position="60"/>
        <end position="94"/>
    </location>
</feature>
<accession>A0ABQ1UJZ6</accession>
<protein>
    <submittedName>
        <fullName evidence="3">Uncharacterized protein</fullName>
    </submittedName>
</protein>
<evidence type="ECO:0000313" key="3">
    <source>
        <dbReference type="EMBL" id="GGF18913.1"/>
    </source>
</evidence>
<keyword evidence="2" id="KW-0812">Transmembrane</keyword>
<keyword evidence="2" id="KW-0472">Membrane</keyword>
<feature type="transmembrane region" description="Helical" evidence="2">
    <location>
        <begin position="12"/>
        <end position="29"/>
    </location>
</feature>
<dbReference type="Proteomes" id="UP000632273">
    <property type="component" value="Unassembled WGS sequence"/>
</dbReference>
<proteinExistence type="predicted"/>